<dbReference type="InterPro" id="IPR058792">
    <property type="entry name" value="Beta-barrel_RND_2"/>
</dbReference>
<sequence>MPRETTEDIARTLSRAGRKRRWPVWLVLVAVLAAAGAGGWYWMAGRQAGTAVRYVTEPVARGTLTVTVTATGTVEPTTTVEVSSEISGRLDTVEVDYNDQVTVGQVLARLDDTRLKAQLINAQASVDAARAQLANAEATLAEAKFTFDAQSQLDQRGVGTHRDLVMARAAHERAQASVELGRANLTQAEASLAMLRTDLDKAVIRSPIEGVVLNRQAEVGQIVAATLQAPTLFTLAGDLTRMQVQVNIDEADIGRVRVGNAGRFTVDAYSGRAFDAELVQLRFAPETTDGVVTYKGVLAVGNADLLLRPGMTATATITVAEETEALLVPNAALRYAPPAQTAAGPAGGGRGLVGMIMPRMPRAQRNAVAGRGAARSVWVLRAGAPVEVTVRTGDSDGRRTVILEGDLAEGDQVITEQTGGA</sequence>
<dbReference type="RefSeq" id="WP_310457183.1">
    <property type="nucleotide sequence ID" value="NZ_JAVKPH010000009.1"/>
</dbReference>
<evidence type="ECO:0000259" key="4">
    <source>
        <dbReference type="Pfam" id="PF25917"/>
    </source>
</evidence>
<name>A0ABU1F7U1_9RHOB</name>
<dbReference type="Pfam" id="PF25917">
    <property type="entry name" value="BSH_RND"/>
    <property type="match status" value="1"/>
</dbReference>
<proteinExistence type="inferred from homology"/>
<feature type="domain" description="CusB-like beta-barrel" evidence="5">
    <location>
        <begin position="244"/>
        <end position="318"/>
    </location>
</feature>
<evidence type="ECO:0000256" key="3">
    <source>
        <dbReference type="SAM" id="Phobius"/>
    </source>
</evidence>
<dbReference type="InterPro" id="IPR006143">
    <property type="entry name" value="RND_pump_MFP"/>
</dbReference>
<keyword evidence="3" id="KW-1133">Transmembrane helix</keyword>
<comment type="caution">
    <text evidence="6">The sequence shown here is derived from an EMBL/GenBank/DDBJ whole genome shotgun (WGS) entry which is preliminary data.</text>
</comment>
<keyword evidence="3" id="KW-0472">Membrane</keyword>
<feature type="coiled-coil region" evidence="2">
    <location>
        <begin position="119"/>
        <end position="146"/>
    </location>
</feature>
<dbReference type="Gene3D" id="1.10.287.470">
    <property type="entry name" value="Helix hairpin bin"/>
    <property type="match status" value="1"/>
</dbReference>
<reference evidence="6 7" key="1">
    <citation type="submission" date="2023-09" db="EMBL/GenBank/DDBJ databases">
        <title>Xinfangfangia sedmenti sp. nov., isolated the sedment.</title>
        <authorList>
            <person name="Xu L."/>
        </authorList>
    </citation>
    <scope>NUCLEOTIDE SEQUENCE [LARGE SCALE GENOMIC DNA]</scope>
    <source>
        <strain evidence="6 7">LG-4</strain>
    </source>
</reference>
<keyword evidence="7" id="KW-1185">Reference proteome</keyword>
<protein>
    <submittedName>
        <fullName evidence="6">Efflux RND transporter periplasmic adaptor subunit</fullName>
    </submittedName>
</protein>
<evidence type="ECO:0000313" key="6">
    <source>
        <dbReference type="EMBL" id="MDR5652938.1"/>
    </source>
</evidence>
<evidence type="ECO:0000313" key="7">
    <source>
        <dbReference type="Proteomes" id="UP001247754"/>
    </source>
</evidence>
<dbReference type="EMBL" id="JAVKPH010000009">
    <property type="protein sequence ID" value="MDR5652938.1"/>
    <property type="molecule type" value="Genomic_DNA"/>
</dbReference>
<dbReference type="PANTHER" id="PTHR30469">
    <property type="entry name" value="MULTIDRUG RESISTANCE PROTEIN MDTA"/>
    <property type="match status" value="1"/>
</dbReference>
<evidence type="ECO:0000259" key="5">
    <source>
        <dbReference type="Pfam" id="PF25954"/>
    </source>
</evidence>
<comment type="similarity">
    <text evidence="1">Belongs to the membrane fusion protein (MFP) (TC 8.A.1) family.</text>
</comment>
<dbReference type="SUPFAM" id="SSF111369">
    <property type="entry name" value="HlyD-like secretion proteins"/>
    <property type="match status" value="1"/>
</dbReference>
<feature type="transmembrane region" description="Helical" evidence="3">
    <location>
        <begin position="22"/>
        <end position="43"/>
    </location>
</feature>
<dbReference type="Gene3D" id="2.40.420.20">
    <property type="match status" value="1"/>
</dbReference>
<dbReference type="Pfam" id="PF25954">
    <property type="entry name" value="Beta-barrel_RND_2"/>
    <property type="match status" value="1"/>
</dbReference>
<dbReference type="InterPro" id="IPR058625">
    <property type="entry name" value="MdtA-like_BSH"/>
</dbReference>
<gene>
    <name evidence="6" type="ORF">RGD00_09995</name>
</gene>
<organism evidence="6 7">
    <name type="scientific">Ruixingdingia sedimenti</name>
    <dbReference type="NCBI Taxonomy" id="3073604"/>
    <lineage>
        <taxon>Bacteria</taxon>
        <taxon>Pseudomonadati</taxon>
        <taxon>Pseudomonadota</taxon>
        <taxon>Alphaproteobacteria</taxon>
        <taxon>Rhodobacterales</taxon>
        <taxon>Paracoccaceae</taxon>
        <taxon>Ruixingdingia</taxon>
    </lineage>
</organism>
<keyword evidence="3" id="KW-0812">Transmembrane</keyword>
<feature type="domain" description="Multidrug resistance protein MdtA-like barrel-sandwich hybrid" evidence="4">
    <location>
        <begin position="79"/>
        <end position="232"/>
    </location>
</feature>
<evidence type="ECO:0000256" key="2">
    <source>
        <dbReference type="SAM" id="Coils"/>
    </source>
</evidence>
<dbReference type="Gene3D" id="2.40.30.170">
    <property type="match status" value="1"/>
</dbReference>
<keyword evidence="2" id="KW-0175">Coiled coil</keyword>
<dbReference type="Proteomes" id="UP001247754">
    <property type="component" value="Unassembled WGS sequence"/>
</dbReference>
<dbReference type="NCBIfam" id="TIGR01730">
    <property type="entry name" value="RND_mfp"/>
    <property type="match status" value="1"/>
</dbReference>
<dbReference type="PANTHER" id="PTHR30469:SF33">
    <property type="entry name" value="SLR1207 PROTEIN"/>
    <property type="match status" value="1"/>
</dbReference>
<evidence type="ECO:0000256" key="1">
    <source>
        <dbReference type="ARBA" id="ARBA00009477"/>
    </source>
</evidence>
<dbReference type="Gene3D" id="2.40.50.100">
    <property type="match status" value="1"/>
</dbReference>
<accession>A0ABU1F7U1</accession>